<accession>A0A8J9UQD0</accession>
<name>A0A8J9UQD0_9NEOP</name>
<reference evidence="3" key="1">
    <citation type="submission" date="2021-12" db="EMBL/GenBank/DDBJ databases">
        <authorList>
            <person name="Martin H S."/>
        </authorList>
    </citation>
    <scope>NUCLEOTIDE SEQUENCE</scope>
</reference>
<feature type="compositionally biased region" description="Basic and acidic residues" evidence="2">
    <location>
        <begin position="668"/>
        <end position="678"/>
    </location>
</feature>
<organism evidence="3 4">
    <name type="scientific">Brenthis ino</name>
    <name type="common">lesser marbled fritillary</name>
    <dbReference type="NCBI Taxonomy" id="405034"/>
    <lineage>
        <taxon>Eukaryota</taxon>
        <taxon>Metazoa</taxon>
        <taxon>Ecdysozoa</taxon>
        <taxon>Arthropoda</taxon>
        <taxon>Hexapoda</taxon>
        <taxon>Insecta</taxon>
        <taxon>Pterygota</taxon>
        <taxon>Neoptera</taxon>
        <taxon>Endopterygota</taxon>
        <taxon>Lepidoptera</taxon>
        <taxon>Glossata</taxon>
        <taxon>Ditrysia</taxon>
        <taxon>Papilionoidea</taxon>
        <taxon>Nymphalidae</taxon>
        <taxon>Heliconiinae</taxon>
        <taxon>Argynnini</taxon>
        <taxon>Brenthis</taxon>
    </lineage>
</organism>
<protein>
    <submittedName>
        <fullName evidence="3">Uncharacterized protein</fullName>
    </submittedName>
</protein>
<dbReference type="OrthoDB" id="2133912at2759"/>
<feature type="coiled-coil region" evidence="1">
    <location>
        <begin position="203"/>
        <end position="304"/>
    </location>
</feature>
<sequence length="838" mass="94223">MNDSKEKISHYTCKNHTARSEKDLFRVCPSKLSKEELENLYFALLDSNIQQKKTINTQRDQIKVLNTKVHRMTAQKYAPACNKDCCSSSMAIINEQKATIADLKKTNERFSERIKTLNMRLCSAKQFLKRSPQSNSYCTKCHTSTPSFKNLSTSALYTKRSESNLQAAATSSQFLDRDKVPNKMTQIASTQVDMTAQDGTCQQNKCRTTMDELKQKIADLEEELDKTHKGYCERLNKLEAKVNSLHGENARVRAENTSSLEKLQGKEKESTVLLQKLRSTEAQCDNLNAQLIIEKSKVSELETQVKAGDISEQIARALEIHLKRDVLLVPNNTLASCTVESIEKFNMNSDDSGYAEINRSQFNDKKENKDEEIPKSDKDMSQHIAELQAQIDSIKHTMKQQNRRTADIISEDSPLQEKSNESNKVAETSSSLSNHIFATPMKHLERSDQGPSTLRNNILVSTEDVAELPNSGLTLQNINSNIPLPIKENCMPNVHNTLNSRTLNDKIEIKYEGVNEVDNEIILKKSNDQKYKESKINDVEPKLCIEKDFPEIDPNFKTLDASPNGRSSLKKKVDYTEGDVDGQYSNNENENTNMKITDFKNNDKFCNKYNSENKCGIVEKSGKDFDNKMNELLVFNNDAVTKDVATDEEKSSSSQKSVGQSTFVIETKQNRETNKDASVDTDEQNLSVKANSTDEHKSGRTYSLARASPDNTDREISSLTDLPREIDDRGTRCRSPGEECAATLSASCTAADSASLSEGELPVSTGVKRMPLAEVEMKDKMTESIGQQSSIYKMEEALHSISSELARCRRLLRARGQVTSPAAIRTFSYPYIHTLPLQ</sequence>
<feature type="compositionally biased region" description="Low complexity" evidence="2">
    <location>
        <begin position="652"/>
        <end position="661"/>
    </location>
</feature>
<feature type="coiled-coil region" evidence="1">
    <location>
        <begin position="93"/>
        <end position="120"/>
    </location>
</feature>
<feature type="region of interest" description="Disordered" evidence="2">
    <location>
        <begin position="398"/>
        <end position="431"/>
    </location>
</feature>
<evidence type="ECO:0000256" key="1">
    <source>
        <dbReference type="SAM" id="Coils"/>
    </source>
</evidence>
<feature type="compositionally biased region" description="Polar residues" evidence="2">
    <location>
        <begin position="422"/>
        <end position="431"/>
    </location>
</feature>
<dbReference type="Proteomes" id="UP000838878">
    <property type="component" value="Chromosome 4"/>
</dbReference>
<feature type="compositionally biased region" description="Basic and acidic residues" evidence="2">
    <location>
        <begin position="362"/>
        <end position="380"/>
    </location>
</feature>
<proteinExistence type="predicted"/>
<gene>
    <name evidence="3" type="ORF">BINO364_LOCUS10193</name>
</gene>
<evidence type="ECO:0000256" key="2">
    <source>
        <dbReference type="SAM" id="MobiDB-lite"/>
    </source>
</evidence>
<evidence type="ECO:0000313" key="4">
    <source>
        <dbReference type="Proteomes" id="UP000838878"/>
    </source>
</evidence>
<feature type="region of interest" description="Disordered" evidence="2">
    <location>
        <begin position="646"/>
        <end position="717"/>
    </location>
</feature>
<dbReference type="AlphaFoldDB" id="A0A8J9UQD0"/>
<dbReference type="EMBL" id="OV170224">
    <property type="protein sequence ID" value="CAH0724491.1"/>
    <property type="molecule type" value="Genomic_DNA"/>
</dbReference>
<keyword evidence="4" id="KW-1185">Reference proteome</keyword>
<evidence type="ECO:0000313" key="3">
    <source>
        <dbReference type="EMBL" id="CAH0724491.1"/>
    </source>
</evidence>
<keyword evidence="1" id="KW-0175">Coiled coil</keyword>
<feature type="non-terminal residue" evidence="3">
    <location>
        <position position="838"/>
    </location>
</feature>
<feature type="region of interest" description="Disordered" evidence="2">
    <location>
        <begin position="348"/>
        <end position="380"/>
    </location>
</feature>